<name>A0A822Z5I2_NELNU</name>
<proteinExistence type="predicted"/>
<evidence type="ECO:0000313" key="2">
    <source>
        <dbReference type="Proteomes" id="UP000607653"/>
    </source>
</evidence>
<accession>A0A822Z5I2</accession>
<keyword evidence="2" id="KW-1185">Reference proteome</keyword>
<protein>
    <submittedName>
        <fullName evidence="1">Uncharacterized protein</fullName>
    </submittedName>
</protein>
<dbReference type="Proteomes" id="UP000607653">
    <property type="component" value="Unassembled WGS sequence"/>
</dbReference>
<dbReference type="AlphaFoldDB" id="A0A822Z5I2"/>
<dbReference type="EMBL" id="DUZY01000005">
    <property type="protein sequence ID" value="DAD41644.1"/>
    <property type="molecule type" value="Genomic_DNA"/>
</dbReference>
<evidence type="ECO:0000313" key="1">
    <source>
        <dbReference type="EMBL" id="DAD41644.1"/>
    </source>
</evidence>
<reference evidence="1 2" key="1">
    <citation type="journal article" date="2020" name="Mol. Biol. Evol.">
        <title>Distinct Expression and Methylation Patterns for Genes with Different Fates following a Single Whole-Genome Duplication in Flowering Plants.</title>
        <authorList>
            <person name="Shi T."/>
            <person name="Rahmani R.S."/>
            <person name="Gugger P.F."/>
            <person name="Wang M."/>
            <person name="Li H."/>
            <person name="Zhang Y."/>
            <person name="Li Z."/>
            <person name="Wang Q."/>
            <person name="Van de Peer Y."/>
            <person name="Marchal K."/>
            <person name="Chen J."/>
        </authorList>
    </citation>
    <scope>NUCLEOTIDE SEQUENCE [LARGE SCALE GENOMIC DNA]</scope>
    <source>
        <tissue evidence="1">Leaf</tissue>
    </source>
</reference>
<organism evidence="1 2">
    <name type="scientific">Nelumbo nucifera</name>
    <name type="common">Sacred lotus</name>
    <dbReference type="NCBI Taxonomy" id="4432"/>
    <lineage>
        <taxon>Eukaryota</taxon>
        <taxon>Viridiplantae</taxon>
        <taxon>Streptophyta</taxon>
        <taxon>Embryophyta</taxon>
        <taxon>Tracheophyta</taxon>
        <taxon>Spermatophyta</taxon>
        <taxon>Magnoliopsida</taxon>
        <taxon>Proteales</taxon>
        <taxon>Nelumbonaceae</taxon>
        <taxon>Nelumbo</taxon>
    </lineage>
</organism>
<comment type="caution">
    <text evidence="1">The sequence shown here is derived from an EMBL/GenBank/DDBJ whole genome shotgun (WGS) entry which is preliminary data.</text>
</comment>
<gene>
    <name evidence="1" type="ORF">HUJ06_015967</name>
</gene>
<sequence>MALNNYFDTKIVGPSISERAVFSKIRTLILRLSLLPLNPPKRIPGAIVHLIDKQYSVELACSDLTIVRLRQGKNVIAVLSRVNPVASGQGRGCCQGRRLPLLLHFPRFGFRR</sequence>